<organism evidence="2 3">
    <name type="scientific">Mycobacterium xenopi</name>
    <dbReference type="NCBI Taxonomy" id="1789"/>
    <lineage>
        <taxon>Bacteria</taxon>
        <taxon>Bacillati</taxon>
        <taxon>Actinomycetota</taxon>
        <taxon>Actinomycetes</taxon>
        <taxon>Mycobacteriales</taxon>
        <taxon>Mycobacteriaceae</taxon>
        <taxon>Mycobacterium</taxon>
    </lineage>
</organism>
<gene>
    <name evidence="2" type="ORF">MYXE_34960</name>
</gene>
<feature type="transmembrane region" description="Helical" evidence="1">
    <location>
        <begin position="21"/>
        <end position="41"/>
    </location>
</feature>
<evidence type="ECO:0000256" key="1">
    <source>
        <dbReference type="SAM" id="Phobius"/>
    </source>
</evidence>
<dbReference type="EMBL" id="AP022314">
    <property type="protein sequence ID" value="BBU23706.1"/>
    <property type="molecule type" value="Genomic_DNA"/>
</dbReference>
<name>A0AAD1M2S3_MYCXE</name>
<feature type="transmembrane region" description="Helical" evidence="1">
    <location>
        <begin position="120"/>
        <end position="139"/>
    </location>
</feature>
<sequence>MRSRRPQRDTGRARIERGSPPWIVGLSILVAALLLVVSVFLDWAHIAIGPRVNSIAQASVSGAGTVSVTGPQDDPEFERYVAQSLQHAANPSGVWVAVIGVLIIAAGVAYLRLALRAESALAVAALASIGSALCLPDALNVRRAFGESLGSDYAHYSPGFGLILACTMTVALVALGVAGFALERRSAA</sequence>
<proteinExistence type="predicted"/>
<evidence type="ECO:0000313" key="3">
    <source>
        <dbReference type="Proteomes" id="UP000464624"/>
    </source>
</evidence>
<dbReference type="AlphaFoldDB" id="A0AAD1M2S3"/>
<protein>
    <recommendedName>
        <fullName evidence="4">Transmembrane protein</fullName>
    </recommendedName>
</protein>
<reference evidence="2 3" key="1">
    <citation type="submission" date="2019-12" db="EMBL/GenBank/DDBJ databases">
        <title>Complete genome sequence of Mycolicibacterium xenopi str. JCM15661T.</title>
        <authorList>
            <person name="Yoshida M."/>
            <person name="Fukano H."/>
            <person name="Asakura T."/>
            <person name="Hoshino Y."/>
        </authorList>
    </citation>
    <scope>NUCLEOTIDE SEQUENCE [LARGE SCALE GENOMIC DNA]</scope>
    <source>
        <strain evidence="2 3">JCM 15661T</strain>
    </source>
</reference>
<feature type="transmembrane region" description="Helical" evidence="1">
    <location>
        <begin position="94"/>
        <end position="113"/>
    </location>
</feature>
<accession>A0AAD1M2S3</accession>
<feature type="transmembrane region" description="Helical" evidence="1">
    <location>
        <begin position="159"/>
        <end position="182"/>
    </location>
</feature>
<evidence type="ECO:0008006" key="4">
    <source>
        <dbReference type="Google" id="ProtNLM"/>
    </source>
</evidence>
<evidence type="ECO:0000313" key="2">
    <source>
        <dbReference type="EMBL" id="BBU23706.1"/>
    </source>
</evidence>
<dbReference type="RefSeq" id="WP_003922218.1">
    <property type="nucleotide sequence ID" value="NZ_AP022314.1"/>
</dbReference>
<keyword evidence="1" id="KW-0472">Membrane</keyword>
<keyword evidence="1" id="KW-1133">Transmembrane helix</keyword>
<dbReference type="KEGG" id="mxe:MYXE_34960"/>
<dbReference type="Proteomes" id="UP000464624">
    <property type="component" value="Chromosome"/>
</dbReference>
<keyword evidence="1" id="KW-0812">Transmembrane</keyword>